<dbReference type="Proteomes" id="UP001056120">
    <property type="component" value="Linkage Group LG19"/>
</dbReference>
<reference evidence="2" key="1">
    <citation type="journal article" date="2022" name="Mol. Ecol. Resour.">
        <title>The genomes of chicory, endive, great burdock and yacon provide insights into Asteraceae palaeo-polyploidization history and plant inulin production.</title>
        <authorList>
            <person name="Fan W."/>
            <person name="Wang S."/>
            <person name="Wang H."/>
            <person name="Wang A."/>
            <person name="Jiang F."/>
            <person name="Liu H."/>
            <person name="Zhao H."/>
            <person name="Xu D."/>
            <person name="Zhang Y."/>
        </authorList>
    </citation>
    <scope>NUCLEOTIDE SEQUENCE [LARGE SCALE GENOMIC DNA]</scope>
    <source>
        <strain evidence="2">cv. Yunnan</strain>
    </source>
</reference>
<accession>A0ACB9DCF9</accession>
<dbReference type="EMBL" id="CM042036">
    <property type="protein sequence ID" value="KAI3744078.1"/>
    <property type="molecule type" value="Genomic_DNA"/>
</dbReference>
<sequence length="69" mass="7764">MGESGRRQINNRDMDRDEDYWVNQKDVPIYPAVGLYPSVDSYVLSRSVPSVLGASHVQQFQGYADLGSQ</sequence>
<keyword evidence="2" id="KW-1185">Reference proteome</keyword>
<evidence type="ECO:0000313" key="1">
    <source>
        <dbReference type="EMBL" id="KAI3744078.1"/>
    </source>
</evidence>
<proteinExistence type="predicted"/>
<name>A0ACB9DCF9_9ASTR</name>
<protein>
    <submittedName>
        <fullName evidence="1">Uncharacterized protein</fullName>
    </submittedName>
</protein>
<comment type="caution">
    <text evidence="1">The sequence shown here is derived from an EMBL/GenBank/DDBJ whole genome shotgun (WGS) entry which is preliminary data.</text>
</comment>
<gene>
    <name evidence="1" type="ORF">L1987_57151</name>
</gene>
<reference evidence="1 2" key="2">
    <citation type="journal article" date="2022" name="Mol. Ecol. Resour.">
        <title>The genomes of chicory, endive, great burdock and yacon provide insights into Asteraceae paleo-polyploidization history and plant inulin production.</title>
        <authorList>
            <person name="Fan W."/>
            <person name="Wang S."/>
            <person name="Wang H."/>
            <person name="Wang A."/>
            <person name="Jiang F."/>
            <person name="Liu H."/>
            <person name="Zhao H."/>
            <person name="Xu D."/>
            <person name="Zhang Y."/>
        </authorList>
    </citation>
    <scope>NUCLEOTIDE SEQUENCE [LARGE SCALE GENOMIC DNA]</scope>
    <source>
        <strain evidence="2">cv. Yunnan</strain>
        <tissue evidence="1">Leaves</tissue>
    </source>
</reference>
<organism evidence="1 2">
    <name type="scientific">Smallanthus sonchifolius</name>
    <dbReference type="NCBI Taxonomy" id="185202"/>
    <lineage>
        <taxon>Eukaryota</taxon>
        <taxon>Viridiplantae</taxon>
        <taxon>Streptophyta</taxon>
        <taxon>Embryophyta</taxon>
        <taxon>Tracheophyta</taxon>
        <taxon>Spermatophyta</taxon>
        <taxon>Magnoliopsida</taxon>
        <taxon>eudicotyledons</taxon>
        <taxon>Gunneridae</taxon>
        <taxon>Pentapetalae</taxon>
        <taxon>asterids</taxon>
        <taxon>campanulids</taxon>
        <taxon>Asterales</taxon>
        <taxon>Asteraceae</taxon>
        <taxon>Asteroideae</taxon>
        <taxon>Heliantheae alliance</taxon>
        <taxon>Millerieae</taxon>
        <taxon>Smallanthus</taxon>
    </lineage>
</organism>
<evidence type="ECO:0000313" key="2">
    <source>
        <dbReference type="Proteomes" id="UP001056120"/>
    </source>
</evidence>